<dbReference type="SUPFAM" id="SSF47459">
    <property type="entry name" value="HLH, helix-loop-helix DNA-binding domain"/>
    <property type="match status" value="1"/>
</dbReference>
<dbReference type="GO" id="GO:0046983">
    <property type="term" value="F:protein dimerization activity"/>
    <property type="evidence" value="ECO:0007669"/>
    <property type="project" value="InterPro"/>
</dbReference>
<keyword evidence="5" id="KW-0539">Nucleus</keyword>
<sequence>MSNGCEGGWAGYPYCPYPVPPPPPPQWPGHHHHHYHHHHHPASPPVPLHQTSPPTPIMGHHYPVDGHLHHHSQGGIPPPCPQYYWDGDDLVDQFGRVVRRKTSANKKERRRTVSINNAFAELRECIPNVPADTKLSKIKTLRLATNYIGYLMDVLHSEDSSVSAAEPGSEGFRTDLSSSRNNNNNSKEEDSDMDTDGNTTTSTSATSPPGQGSNTSPNNASSSQNSCNFTSSGGADKRRMRTGWPETVWAQELKH</sequence>
<dbReference type="AlphaFoldDB" id="A0AAV2R7B9"/>
<dbReference type="PROSITE" id="PS50888">
    <property type="entry name" value="BHLH"/>
    <property type="match status" value="1"/>
</dbReference>
<proteinExistence type="predicted"/>
<gene>
    <name evidence="8" type="ORF">MNOR_LOCUS21714</name>
</gene>
<feature type="region of interest" description="Disordered" evidence="6">
    <location>
        <begin position="162"/>
        <end position="255"/>
    </location>
</feature>
<dbReference type="InterPro" id="IPR011598">
    <property type="entry name" value="bHLH_dom"/>
</dbReference>
<evidence type="ECO:0000256" key="4">
    <source>
        <dbReference type="ARBA" id="ARBA00023163"/>
    </source>
</evidence>
<dbReference type="GO" id="GO:0032502">
    <property type="term" value="P:developmental process"/>
    <property type="evidence" value="ECO:0007669"/>
    <property type="project" value="TreeGrafter"/>
</dbReference>
<dbReference type="Pfam" id="PF00010">
    <property type="entry name" value="HLH"/>
    <property type="match status" value="1"/>
</dbReference>
<dbReference type="CDD" id="cd11466">
    <property type="entry name" value="bHLH_TS_HAND"/>
    <property type="match status" value="1"/>
</dbReference>
<dbReference type="SMART" id="SM00353">
    <property type="entry name" value="HLH"/>
    <property type="match status" value="1"/>
</dbReference>
<protein>
    <recommendedName>
        <fullName evidence="7">BHLH domain-containing protein</fullName>
    </recommendedName>
</protein>
<evidence type="ECO:0000313" key="9">
    <source>
        <dbReference type="Proteomes" id="UP001497623"/>
    </source>
</evidence>
<dbReference type="Proteomes" id="UP001497623">
    <property type="component" value="Unassembled WGS sequence"/>
</dbReference>
<feature type="domain" description="BHLH" evidence="7">
    <location>
        <begin position="99"/>
        <end position="151"/>
    </location>
</feature>
<organism evidence="8 9">
    <name type="scientific">Meganyctiphanes norvegica</name>
    <name type="common">Northern krill</name>
    <name type="synonym">Thysanopoda norvegica</name>
    <dbReference type="NCBI Taxonomy" id="48144"/>
    <lineage>
        <taxon>Eukaryota</taxon>
        <taxon>Metazoa</taxon>
        <taxon>Ecdysozoa</taxon>
        <taxon>Arthropoda</taxon>
        <taxon>Crustacea</taxon>
        <taxon>Multicrustacea</taxon>
        <taxon>Malacostraca</taxon>
        <taxon>Eumalacostraca</taxon>
        <taxon>Eucarida</taxon>
        <taxon>Euphausiacea</taxon>
        <taxon>Euphausiidae</taxon>
        <taxon>Meganyctiphanes</taxon>
    </lineage>
</organism>
<evidence type="ECO:0000256" key="3">
    <source>
        <dbReference type="ARBA" id="ARBA00023125"/>
    </source>
</evidence>
<comment type="caution">
    <text evidence="8">The sequence shown here is derived from an EMBL/GenBank/DDBJ whole genome shotgun (WGS) entry which is preliminary data.</text>
</comment>
<reference evidence="8 9" key="1">
    <citation type="submission" date="2024-05" db="EMBL/GenBank/DDBJ databases">
        <authorList>
            <person name="Wallberg A."/>
        </authorList>
    </citation>
    <scope>NUCLEOTIDE SEQUENCE [LARGE SCALE GENOMIC DNA]</scope>
</reference>
<dbReference type="InterPro" id="IPR050283">
    <property type="entry name" value="E-box_TF_Regulators"/>
</dbReference>
<keyword evidence="4" id="KW-0804">Transcription</keyword>
<evidence type="ECO:0000313" key="8">
    <source>
        <dbReference type="EMBL" id="CAL4119588.1"/>
    </source>
</evidence>
<feature type="non-terminal residue" evidence="8">
    <location>
        <position position="255"/>
    </location>
</feature>
<feature type="region of interest" description="Disordered" evidence="6">
    <location>
        <begin position="26"/>
        <end position="47"/>
    </location>
</feature>
<dbReference type="PANTHER" id="PTHR23349">
    <property type="entry name" value="BASIC HELIX-LOOP-HELIX TRANSCRIPTION FACTOR, TWIST"/>
    <property type="match status" value="1"/>
</dbReference>
<dbReference type="Gene3D" id="4.10.280.10">
    <property type="entry name" value="Helix-loop-helix DNA-binding domain"/>
    <property type="match status" value="1"/>
</dbReference>
<dbReference type="GO" id="GO:0000977">
    <property type="term" value="F:RNA polymerase II transcription regulatory region sequence-specific DNA binding"/>
    <property type="evidence" value="ECO:0007669"/>
    <property type="project" value="TreeGrafter"/>
</dbReference>
<dbReference type="GO" id="GO:0000981">
    <property type="term" value="F:DNA-binding transcription factor activity, RNA polymerase II-specific"/>
    <property type="evidence" value="ECO:0007669"/>
    <property type="project" value="TreeGrafter"/>
</dbReference>
<comment type="subcellular location">
    <subcellularLocation>
        <location evidence="1">Nucleus</location>
    </subcellularLocation>
</comment>
<evidence type="ECO:0000259" key="7">
    <source>
        <dbReference type="PROSITE" id="PS50888"/>
    </source>
</evidence>
<dbReference type="FunFam" id="4.10.280.10:FF:000010">
    <property type="entry name" value="Scleraxis bHLH transcription factor"/>
    <property type="match status" value="1"/>
</dbReference>
<evidence type="ECO:0000256" key="6">
    <source>
        <dbReference type="SAM" id="MobiDB-lite"/>
    </source>
</evidence>
<accession>A0AAV2R7B9</accession>
<feature type="compositionally biased region" description="Low complexity" evidence="6">
    <location>
        <begin position="196"/>
        <end position="207"/>
    </location>
</feature>
<dbReference type="PANTHER" id="PTHR23349:SF68">
    <property type="entry name" value="FI14601P"/>
    <property type="match status" value="1"/>
</dbReference>
<dbReference type="GO" id="GO:0005634">
    <property type="term" value="C:nucleus"/>
    <property type="evidence" value="ECO:0007669"/>
    <property type="project" value="UniProtKB-SubCell"/>
</dbReference>
<evidence type="ECO:0000256" key="1">
    <source>
        <dbReference type="ARBA" id="ARBA00004123"/>
    </source>
</evidence>
<dbReference type="InterPro" id="IPR036638">
    <property type="entry name" value="HLH_DNA-bd_sf"/>
</dbReference>
<keyword evidence="2" id="KW-0805">Transcription regulation</keyword>
<feature type="compositionally biased region" description="Polar residues" evidence="6">
    <location>
        <begin position="208"/>
        <end position="220"/>
    </location>
</feature>
<feature type="compositionally biased region" description="Low complexity" evidence="6">
    <location>
        <begin position="221"/>
        <end position="232"/>
    </location>
</feature>
<keyword evidence="3" id="KW-0238">DNA-binding</keyword>
<keyword evidence="9" id="KW-1185">Reference proteome</keyword>
<evidence type="ECO:0000256" key="5">
    <source>
        <dbReference type="ARBA" id="ARBA00023242"/>
    </source>
</evidence>
<evidence type="ECO:0000256" key="2">
    <source>
        <dbReference type="ARBA" id="ARBA00023015"/>
    </source>
</evidence>
<dbReference type="EMBL" id="CAXKWB010017678">
    <property type="protein sequence ID" value="CAL4119588.1"/>
    <property type="molecule type" value="Genomic_DNA"/>
</dbReference>
<feature type="compositionally biased region" description="Basic residues" evidence="6">
    <location>
        <begin position="29"/>
        <end position="41"/>
    </location>
</feature>
<name>A0AAV2R7B9_MEGNR</name>